<evidence type="ECO:0000256" key="3">
    <source>
        <dbReference type="ARBA" id="ARBA00022777"/>
    </source>
</evidence>
<feature type="transmembrane region" description="Helical" evidence="4">
    <location>
        <begin position="12"/>
        <end position="29"/>
    </location>
</feature>
<feature type="transmembrane region" description="Helical" evidence="4">
    <location>
        <begin position="202"/>
        <end position="221"/>
    </location>
</feature>
<feature type="domain" description="PAC" evidence="6">
    <location>
        <begin position="525"/>
        <end position="576"/>
    </location>
</feature>
<dbReference type="InterPro" id="IPR000160">
    <property type="entry name" value="GGDEF_dom"/>
</dbReference>
<comment type="cofactor">
    <cofactor evidence="1">
        <name>Mg(2+)</name>
        <dbReference type="ChEBI" id="CHEBI:18420"/>
    </cofactor>
</comment>
<dbReference type="CDD" id="cd00130">
    <property type="entry name" value="PAS"/>
    <property type="match status" value="3"/>
</dbReference>
<dbReference type="GO" id="GO:0005886">
    <property type="term" value="C:plasma membrane"/>
    <property type="evidence" value="ECO:0007669"/>
    <property type="project" value="UniProtKB-SubCell"/>
</dbReference>
<dbReference type="SMART" id="SM00091">
    <property type="entry name" value="PAS"/>
    <property type="match status" value="3"/>
</dbReference>
<evidence type="ECO:0000256" key="4">
    <source>
        <dbReference type="SAM" id="Phobius"/>
    </source>
</evidence>
<dbReference type="InterPro" id="IPR000014">
    <property type="entry name" value="PAS"/>
</dbReference>
<protein>
    <submittedName>
        <fullName evidence="9">Sensor domain-containing diguanylate cyclase</fullName>
    </submittedName>
</protein>
<dbReference type="EMBL" id="QJUL01000002">
    <property type="protein sequence ID" value="TBU97133.1"/>
    <property type="molecule type" value="Genomic_DNA"/>
</dbReference>
<dbReference type="InterPro" id="IPR043128">
    <property type="entry name" value="Rev_trsase/Diguanyl_cyclase"/>
</dbReference>
<dbReference type="Pfam" id="PF13426">
    <property type="entry name" value="PAS_9"/>
    <property type="match status" value="1"/>
</dbReference>
<dbReference type="PROSITE" id="PS50883">
    <property type="entry name" value="EAL"/>
    <property type="match status" value="1"/>
</dbReference>
<dbReference type="Pfam" id="PF00990">
    <property type="entry name" value="GGDEF"/>
    <property type="match status" value="1"/>
</dbReference>
<dbReference type="Gene3D" id="3.20.20.450">
    <property type="entry name" value="EAL domain"/>
    <property type="match status" value="1"/>
</dbReference>
<dbReference type="SUPFAM" id="SSF55785">
    <property type="entry name" value="PYP-like sensor domain (PAS domain)"/>
    <property type="match status" value="4"/>
</dbReference>
<dbReference type="NCBIfam" id="TIGR00229">
    <property type="entry name" value="sensory_box"/>
    <property type="match status" value="3"/>
</dbReference>
<dbReference type="Gene3D" id="3.30.70.270">
    <property type="match status" value="1"/>
</dbReference>
<dbReference type="SUPFAM" id="SSF55073">
    <property type="entry name" value="Nucleotide cyclase"/>
    <property type="match status" value="1"/>
</dbReference>
<comment type="caution">
    <text evidence="9">The sequence shown here is derived from an EMBL/GenBank/DDBJ whole genome shotgun (WGS) entry which is preliminary data.</text>
</comment>
<dbReference type="CDD" id="cd01948">
    <property type="entry name" value="EAL"/>
    <property type="match status" value="1"/>
</dbReference>
<gene>
    <name evidence="9" type="ORF">DNK44_02790</name>
</gene>
<feature type="domain" description="EAL" evidence="7">
    <location>
        <begin position="1003"/>
        <end position="1258"/>
    </location>
</feature>
<dbReference type="CDD" id="cd01949">
    <property type="entry name" value="GGDEF"/>
    <property type="match status" value="1"/>
</dbReference>
<dbReference type="PROSITE" id="PS50112">
    <property type="entry name" value="PAS"/>
    <property type="match status" value="2"/>
</dbReference>
<dbReference type="InterPro" id="IPR052155">
    <property type="entry name" value="Biofilm_reg_signaling"/>
</dbReference>
<keyword evidence="3" id="KW-0418">Kinase</keyword>
<feature type="domain" description="PAS" evidence="5">
    <location>
        <begin position="315"/>
        <end position="388"/>
    </location>
</feature>
<accession>A0A4Q9R9C8</accession>
<dbReference type="InterPro" id="IPR000700">
    <property type="entry name" value="PAS-assoc_C"/>
</dbReference>
<dbReference type="OrthoDB" id="9804951at2"/>
<dbReference type="PANTHER" id="PTHR44757">
    <property type="entry name" value="DIGUANYLATE CYCLASE DGCP"/>
    <property type="match status" value="1"/>
</dbReference>
<dbReference type="SMART" id="SM00052">
    <property type="entry name" value="EAL"/>
    <property type="match status" value="1"/>
</dbReference>
<evidence type="ECO:0000256" key="2">
    <source>
        <dbReference type="ARBA" id="ARBA00004533"/>
    </source>
</evidence>
<dbReference type="AlphaFoldDB" id="A0A4Q9R9C8"/>
<evidence type="ECO:0000259" key="5">
    <source>
        <dbReference type="PROSITE" id="PS50112"/>
    </source>
</evidence>
<keyword evidence="3" id="KW-0808">Transferase</keyword>
<dbReference type="PROSITE" id="PS50113">
    <property type="entry name" value="PAC"/>
    <property type="match status" value="3"/>
</dbReference>
<reference evidence="9 10" key="1">
    <citation type="submission" date="2018-06" db="EMBL/GenBank/DDBJ databases">
        <title>Three novel Pseudomonas species isolated from symptomatic oak.</title>
        <authorList>
            <person name="Bueno-Gonzalez V."/>
            <person name="Brady C."/>
        </authorList>
    </citation>
    <scope>NUCLEOTIDE SEQUENCE [LARGE SCALE GENOMIC DNA]</scope>
    <source>
        <strain evidence="9 10">P6B</strain>
    </source>
</reference>
<dbReference type="SUPFAM" id="SSF141868">
    <property type="entry name" value="EAL domain-like"/>
    <property type="match status" value="1"/>
</dbReference>
<feature type="transmembrane region" description="Helical" evidence="4">
    <location>
        <begin position="228"/>
        <end position="245"/>
    </location>
</feature>
<feature type="transmembrane region" description="Helical" evidence="4">
    <location>
        <begin position="115"/>
        <end position="137"/>
    </location>
</feature>
<dbReference type="SMART" id="SM00267">
    <property type="entry name" value="GGDEF"/>
    <property type="match status" value="1"/>
</dbReference>
<evidence type="ECO:0000313" key="10">
    <source>
        <dbReference type="Proteomes" id="UP000293172"/>
    </source>
</evidence>
<dbReference type="PROSITE" id="PS50887">
    <property type="entry name" value="GGDEF"/>
    <property type="match status" value="1"/>
</dbReference>
<feature type="transmembrane region" description="Helical" evidence="4">
    <location>
        <begin position="251"/>
        <end position="274"/>
    </location>
</feature>
<proteinExistence type="predicted"/>
<dbReference type="Pfam" id="PF00563">
    <property type="entry name" value="EAL"/>
    <property type="match status" value="1"/>
</dbReference>
<evidence type="ECO:0000256" key="1">
    <source>
        <dbReference type="ARBA" id="ARBA00001946"/>
    </source>
</evidence>
<dbReference type="InterPro" id="IPR035965">
    <property type="entry name" value="PAS-like_dom_sf"/>
</dbReference>
<dbReference type="Gene3D" id="3.30.450.20">
    <property type="entry name" value="PAS domain"/>
    <property type="match status" value="4"/>
</dbReference>
<organism evidence="9 10">
    <name type="scientific">Phytopseudomonas dryadis</name>
    <dbReference type="NCBI Taxonomy" id="2487520"/>
    <lineage>
        <taxon>Bacteria</taxon>
        <taxon>Pseudomonadati</taxon>
        <taxon>Pseudomonadota</taxon>
        <taxon>Gammaproteobacteria</taxon>
        <taxon>Pseudomonadales</taxon>
        <taxon>Pseudomonadaceae</taxon>
        <taxon>Phytopseudomonas</taxon>
    </lineage>
</organism>
<evidence type="ECO:0000259" key="7">
    <source>
        <dbReference type="PROSITE" id="PS50883"/>
    </source>
</evidence>
<feature type="domain" description="PAC" evidence="6">
    <location>
        <begin position="651"/>
        <end position="703"/>
    </location>
</feature>
<dbReference type="NCBIfam" id="TIGR00254">
    <property type="entry name" value="GGDEF"/>
    <property type="match status" value="1"/>
</dbReference>
<dbReference type="InterPro" id="IPR001610">
    <property type="entry name" value="PAC"/>
</dbReference>
<keyword evidence="4" id="KW-1133">Transmembrane helix</keyword>
<feature type="domain" description="GGDEF" evidence="8">
    <location>
        <begin position="856"/>
        <end position="994"/>
    </location>
</feature>
<keyword evidence="4" id="KW-0812">Transmembrane</keyword>
<dbReference type="Pfam" id="PF08447">
    <property type="entry name" value="PAS_3"/>
    <property type="match status" value="1"/>
</dbReference>
<feature type="domain" description="PAS" evidence="5">
    <location>
        <begin position="697"/>
        <end position="773"/>
    </location>
</feature>
<dbReference type="FunFam" id="3.30.70.270:FF:000001">
    <property type="entry name" value="Diguanylate cyclase domain protein"/>
    <property type="match status" value="1"/>
</dbReference>
<name>A0A4Q9R9C8_9GAMM</name>
<dbReference type="InterPro" id="IPR001633">
    <property type="entry name" value="EAL_dom"/>
</dbReference>
<evidence type="ECO:0000259" key="6">
    <source>
        <dbReference type="PROSITE" id="PS50113"/>
    </source>
</evidence>
<dbReference type="PANTHER" id="PTHR44757:SF2">
    <property type="entry name" value="BIOFILM ARCHITECTURE MAINTENANCE PROTEIN MBAA"/>
    <property type="match status" value="1"/>
</dbReference>
<feature type="domain" description="PAC" evidence="6">
    <location>
        <begin position="389"/>
        <end position="442"/>
    </location>
</feature>
<feature type="transmembrane region" description="Helical" evidence="4">
    <location>
        <begin position="36"/>
        <end position="54"/>
    </location>
</feature>
<dbReference type="InterPro" id="IPR013656">
    <property type="entry name" value="PAS_4"/>
</dbReference>
<dbReference type="InterPro" id="IPR013655">
    <property type="entry name" value="PAS_fold_3"/>
</dbReference>
<dbReference type="InterPro" id="IPR029787">
    <property type="entry name" value="Nucleotide_cyclase"/>
</dbReference>
<sequence length="1263" mass="140950">MPVNPDRLPSWTWWLPLPIFHVASWLSLATHFHGGVAIWYLPFALGLVLCLWWGPRVLLALYANALLCTPLWGLDWRWAPVHALPETIGVGLSYLLLRARPFDVALPDTAHLLRFMLLGVLCPAALTCVGLQVNLWLLGDLEQGDWTQVIMTLWLADSLTALVISIPLLSYLSPLLRRRGWLLPTPTAQPPLERVPEVLRRLPPWPLLLALLLCLPVLVGLLPLTLKLPLIGAVTLGLALLWGFPGALCSAWLSALNILALPWLLGLGASAGWLEPQRLELHFSVLLLTLATLLVGRSLSDLRLALRSSALMQQQLALARLALEASPLGVVIADARQAELPLIYCNPAFERITGYSAQQSLGKNLRALLDDAQRPHEMRQLDAAIRRGTGTHVVLCNQRQDGQSFWNEVILAPMHDDQGLSHFIALQQDVSAREQLAGEVARQREELLQQSYLFSQTENIADLGGWMINLNDMSMYWSAGCFSIFELDANGGAPDFEQAIGHFDSAGRMLARETQQRMRNGGEQFDIEVRMTTGKGRTRWVRIRGVSEHDGDALVRVYGAVQDISARRRTEQQLRERDDRLRLFFEAPLIGMALTSPEFAWEEVNLKLCSILGRSREQLQRCSWESISVAEDLEAERQLLDEVLDGKREGYECDKRFLRADGSQVHTRVNLRAVRKRSGRVGMFLLLVEDISARFEAEARYRTIVEHAPEAIMLFTEGGGMVDFNENALRLFRCRREDMLSRKPFELSPLRQPDGQPSALAGKAYVESALQGAAPVFEWMHRDSSGRQFPCEVRLVRMPGEPAMIRCSISDISERQRYQREIERLAYSDELTGLPNRRLLLDRLQHAMDRELREGTLGALLFIDLDHFKTVNDSLGHLVGDNLLREVTHRLAAALRAEDTLARMGGDEFVVLLEALDANPELAAEQAALMAEKLLKNLEASCQVDGHELVISASIGIALHPFGEQVAADVLKQADTAMYRAKHAGRNALHFFAPQMQAAIDQRLQLQGELRQAIQRGQLHLAFQPQLQLDGGRIIGAEVLLRWVHPERGEILPGQFIPLAEETGLIQDIGNWVLEQACATLGRWLPLRPHLVLAVNLSPRELRSRICVERVRGCLERHRVPAAALELEITEGVLLEDVEQCIANMQALKALGVRFAIDDFGTGYSSLTYLKRLPLDRLKIDRSFTQDLGGGEDSSGAMLVETILVIARNLGLECVAEGIETQVQFDRLNALGCALGQGYLLGQPMPEAAFLAWLETPGSRVPA</sequence>
<dbReference type="Pfam" id="PF08448">
    <property type="entry name" value="PAS_4"/>
    <property type="match status" value="1"/>
</dbReference>
<feature type="transmembrane region" description="Helical" evidence="4">
    <location>
        <begin position="149"/>
        <end position="172"/>
    </location>
</feature>
<keyword evidence="4" id="KW-0472">Membrane</keyword>
<dbReference type="Proteomes" id="UP000293172">
    <property type="component" value="Unassembled WGS sequence"/>
</dbReference>
<comment type="subcellular location">
    <subcellularLocation>
        <location evidence="2">Cell inner membrane</location>
    </subcellularLocation>
</comment>
<dbReference type="InterPro" id="IPR035919">
    <property type="entry name" value="EAL_sf"/>
</dbReference>
<dbReference type="SMART" id="SM00086">
    <property type="entry name" value="PAC"/>
    <property type="match status" value="4"/>
</dbReference>
<evidence type="ECO:0000259" key="8">
    <source>
        <dbReference type="PROSITE" id="PS50887"/>
    </source>
</evidence>
<evidence type="ECO:0000313" key="9">
    <source>
        <dbReference type="EMBL" id="TBU97133.1"/>
    </source>
</evidence>
<dbReference type="RefSeq" id="WP_131197265.1">
    <property type="nucleotide sequence ID" value="NZ_QJUL01000002.1"/>
</dbReference>
<dbReference type="GO" id="GO:0016301">
    <property type="term" value="F:kinase activity"/>
    <property type="evidence" value="ECO:0007669"/>
    <property type="project" value="UniProtKB-KW"/>
</dbReference>